<feature type="compositionally biased region" description="Low complexity" evidence="3">
    <location>
        <begin position="687"/>
        <end position="696"/>
    </location>
</feature>
<keyword evidence="2" id="KW-0804">Transcription</keyword>
<feature type="region of interest" description="Disordered" evidence="3">
    <location>
        <begin position="1614"/>
        <end position="1636"/>
    </location>
</feature>
<organism evidence="5 6">
    <name type="scientific">Purpureocillium lilacinum</name>
    <name type="common">Paecilomyces lilacinus</name>
    <dbReference type="NCBI Taxonomy" id="33203"/>
    <lineage>
        <taxon>Eukaryota</taxon>
        <taxon>Fungi</taxon>
        <taxon>Dikarya</taxon>
        <taxon>Ascomycota</taxon>
        <taxon>Pezizomycotina</taxon>
        <taxon>Sordariomycetes</taxon>
        <taxon>Hypocreomycetidae</taxon>
        <taxon>Hypocreales</taxon>
        <taxon>Ophiocordycipitaceae</taxon>
        <taxon>Purpureocillium</taxon>
    </lineage>
</organism>
<feature type="compositionally biased region" description="Low complexity" evidence="3">
    <location>
        <begin position="1787"/>
        <end position="1800"/>
    </location>
</feature>
<feature type="compositionally biased region" description="Low complexity" evidence="3">
    <location>
        <begin position="1678"/>
        <end position="1722"/>
    </location>
</feature>
<feature type="compositionally biased region" description="Basic and acidic residues" evidence="3">
    <location>
        <begin position="245"/>
        <end position="261"/>
    </location>
</feature>
<gene>
    <name evidence="5" type="ORF">PCL_07308</name>
</gene>
<feature type="compositionally biased region" description="Basic and acidic residues" evidence="3">
    <location>
        <begin position="1255"/>
        <end position="1286"/>
    </location>
</feature>
<feature type="compositionally biased region" description="Polar residues" evidence="3">
    <location>
        <begin position="1841"/>
        <end position="1856"/>
    </location>
</feature>
<feature type="region of interest" description="Disordered" evidence="3">
    <location>
        <begin position="805"/>
        <end position="830"/>
    </location>
</feature>
<feature type="compositionally biased region" description="Pro residues" evidence="3">
    <location>
        <begin position="805"/>
        <end position="814"/>
    </location>
</feature>
<dbReference type="PANTHER" id="PTHR22597:SF5">
    <property type="entry name" value="LOCALIZATION PROTEIN, PUTATIVE (AFU_ORTHOLOGUE AFUA_1G10600)-RELATED"/>
    <property type="match status" value="1"/>
</dbReference>
<reference evidence="5 6" key="1">
    <citation type="journal article" date="2016" name="Front. Microbiol.">
        <title>Genome and transcriptome sequences reveal the specific parasitism of the nematophagous Purpureocillium lilacinum 36-1.</title>
        <authorList>
            <person name="Xie J."/>
            <person name="Li S."/>
            <person name="Mo C."/>
            <person name="Xiao X."/>
            <person name="Peng D."/>
            <person name="Wang G."/>
            <person name="Xiao Y."/>
        </authorList>
    </citation>
    <scope>NUCLEOTIDE SEQUENCE [LARGE SCALE GENOMIC DNA]</scope>
    <source>
        <strain evidence="5 6">36-1</strain>
    </source>
</reference>
<feature type="transmembrane region" description="Helical" evidence="4">
    <location>
        <begin position="667"/>
        <end position="687"/>
    </location>
</feature>
<feature type="compositionally biased region" description="Polar residues" evidence="3">
    <location>
        <begin position="1824"/>
        <end position="1834"/>
    </location>
</feature>
<comment type="caution">
    <text evidence="5">The sequence shown here is derived from an EMBL/GenBank/DDBJ whole genome shotgun (WGS) entry which is preliminary data.</text>
</comment>
<feature type="region of interest" description="Disordered" evidence="3">
    <location>
        <begin position="1672"/>
        <end position="1722"/>
    </location>
</feature>
<dbReference type="PANTHER" id="PTHR22597">
    <property type="entry name" value="POLYCOMB GROUP PROTEIN"/>
    <property type="match status" value="1"/>
</dbReference>
<feature type="compositionally biased region" description="Pro residues" evidence="3">
    <location>
        <begin position="432"/>
        <end position="449"/>
    </location>
</feature>
<feature type="compositionally biased region" description="Polar residues" evidence="3">
    <location>
        <begin position="1152"/>
        <end position="1162"/>
    </location>
</feature>
<sequence length="1873" mass="202092">MMRRPGQLFPCLGPPGSALAQTERLSSQLAGAGIAPTGGQCLREGTTHDAQARSNPYSMPFLSRVHHASKRYLSLHAAAATARWTCLQEATSRASHEAGTTRTCTICTVRCACPSLPKRLRPVLPRHCDVSPDSHRGGFSHGPLDDDTNGASSTVETTRARYYQSSSSLGAGWKPLSPRPRPDSQDHCISAGVLGSSRTYSAFWNPPVTIREAPGERMGQVRSTPYWTDAASRATLRQSPSQTRLRRDERPESQRAKEPRSPSHTAELPELPEHLGAASGLVGWMAGSLTVQALEAREPLLRNPCCLRVLCLLFQQGAKRVPMHVQSMFESLRALSASCCPSRRTALDDLHAFAHRQTGAQADTDRGSQRYLSKGRRGPQKLGQISYRSRKPGNCPLSNALVGALTGARTVSPLRLQLAPALARRRRRLRTPPTPSPPPPAPTPTPTPRPSVISHHQSLSRKAAKTGLGVCVFSLTGGLRHGGQPDAGAGAPLHSSPSHGSIASLGGSRTASVRTLDTSKRGRSMRARDCSHGVIALARDGQQTATSSTTWPRGRGQRSHNLVLVVIVVIAVAVAVAVAVVAVAPPRLSSAGNECHSISEATRTRPRERALARLDIRLHSGASLRIARTPRLPARRAPALSTIITTAKLAANPVPVRPSHRPQVARLGLVWLCLHAGTVGSAAAVGLPRSPSSPSSHLHRRLVSSVNPHSGVPTCSSPLHLDAPRRTRRRSCRYPRPPASQQSHPLLPSSPSPSIPPPFPILQPASPPFLPSLHPIRIHIHIHPAIPSHPIPSLPLPSLGSNPPCQPTCLPPPSHSHTPTRTPSAPPALPCASLQDPGVPSTYLVPLSRSRALSLRLRAQAASSSVQTALHIVRHPPIHLQIPPRTLHLTHSLLPPPPPPRPPPPHNHTLRFAAHFRSRAPASTQTVHLEDPSISRPSVNQSPRRAPLCSRLWPARHPPRLHSLVLVLPCPEPLLLRRARYVVIVSCVVAPARNEQHRNRLVSLLQPSTLRVASPSPPLVCLLRRAATTLRLPLAVDLRSHTRARCPRRRPSYSSSLSAARPSFSLPASPRPCVLASKSARRGAVMFVAPASPSLCRLTRGVWALGAGHLGRAPNYFTTRRRRPSSSSPLLLAWLDPSRLGLPGARPAMYSAQPTGADSATVNPAALSSPDIPPRGISRVGLPPPPPRRHGSGAHKSSHRGASVVAPAVSPELVAEAPRRPPWSPASPRLACCDADLPTLTVLSNAPPRGHKRSRSSDARDAPRPGDDADRARRERAERERYRERAHAIAVTHRKLRARLLTRGCRDTGASPSQPKRLRAMKPSEATGQPPAPAGAQGGQPPHTPQSANTSLPSQTTPAYAAPAAAPPKTTPTKSTLKALPTVRDHTTDQLNQTGDEYLPREIDEFGEKKVMPNGQLLGGRTYRCRTFLVPNRGDKLFMLATECARVLGYRDSYLLFNKNRSLFKIIASQAEKDDLVQQEILPFSYRSRQIAIVTARSMFRQFGSRVIENGRRVRDDYWETKARKQGFTEADPAGEKRPGAAKAREAAEAQNNVLMSGPHTEIVYNNNPGPYPGAPQPHLVQAGMMGAPPGNATRMPGLTVGADFGDTRPRDFSGIIKGGPRQEITGPPYQDQTRPSPIQEIHSQAHHAAEFNRNVNQQRDMRNDYMQNIWRRPHEQPPSSSMSQQPPVASSDAAPATSRPSSSPHTTATGVAQQPVVSSQSPQMMMTAAPYSQSIHAQNTLGQAPMRSSSGSISQGTPGYNYQSNQAMWSQNPQNPGHTYGSYTTQSQSPHPSQSPASHLRQPSAGQIQPNMPFPAMGGMQYGASQGMYSADQTPRGYMPQSTPGGPNASQAWSGQQHSPPPQWWAPPQQPQ</sequence>
<feature type="region of interest" description="Disordered" evidence="3">
    <location>
        <begin position="424"/>
        <end position="460"/>
    </location>
</feature>
<feature type="compositionally biased region" description="Pro residues" evidence="3">
    <location>
        <begin position="1860"/>
        <end position="1873"/>
    </location>
</feature>
<protein>
    <recommendedName>
        <fullName evidence="7">RSC complex subunit Rsc7</fullName>
    </recommendedName>
</protein>
<feature type="region of interest" description="Disordered" evidence="3">
    <location>
        <begin position="1240"/>
        <end position="1286"/>
    </location>
</feature>
<evidence type="ECO:0000313" key="6">
    <source>
        <dbReference type="Proteomes" id="UP000245956"/>
    </source>
</evidence>
<feature type="region of interest" description="Disordered" evidence="3">
    <location>
        <begin position="1145"/>
        <end position="1204"/>
    </location>
</feature>
<evidence type="ECO:0000256" key="2">
    <source>
        <dbReference type="ARBA" id="ARBA00023163"/>
    </source>
</evidence>
<dbReference type="EMBL" id="LCWV01000037">
    <property type="protein sequence ID" value="PWI65131.1"/>
    <property type="molecule type" value="Genomic_DNA"/>
</dbReference>
<feature type="compositionally biased region" description="Pro residues" evidence="3">
    <location>
        <begin position="748"/>
        <end position="760"/>
    </location>
</feature>
<feature type="region of interest" description="Disordered" evidence="3">
    <location>
        <begin position="1300"/>
        <end position="1383"/>
    </location>
</feature>
<dbReference type="InterPro" id="IPR013933">
    <property type="entry name" value="CRC_Rsc7/Swp82"/>
</dbReference>
<evidence type="ECO:0000256" key="1">
    <source>
        <dbReference type="ARBA" id="ARBA00023015"/>
    </source>
</evidence>
<evidence type="ECO:0000256" key="4">
    <source>
        <dbReference type="SAM" id="Phobius"/>
    </source>
</evidence>
<feature type="region of interest" description="Disordered" evidence="3">
    <location>
        <begin position="359"/>
        <end position="391"/>
    </location>
</feature>
<feature type="compositionally biased region" description="Polar residues" evidence="3">
    <location>
        <begin position="149"/>
        <end position="169"/>
    </location>
</feature>
<evidence type="ECO:0008006" key="7">
    <source>
        <dbReference type="Google" id="ProtNLM"/>
    </source>
</evidence>
<name>A0A2U3DS93_PURLI</name>
<feature type="region of interest" description="Disordered" evidence="3">
    <location>
        <begin position="133"/>
        <end position="188"/>
    </location>
</feature>
<feature type="compositionally biased region" description="Polar residues" evidence="3">
    <location>
        <begin position="1742"/>
        <end position="1786"/>
    </location>
</feature>
<feature type="compositionally biased region" description="Basic residues" evidence="3">
    <location>
        <begin position="1187"/>
        <end position="1199"/>
    </location>
</feature>
<accession>A0A2U3DS93</accession>
<keyword evidence="4" id="KW-0472">Membrane</keyword>
<feature type="compositionally biased region" description="Low complexity" evidence="3">
    <location>
        <begin position="1371"/>
        <end position="1382"/>
    </location>
</feature>
<dbReference type="Pfam" id="PF08624">
    <property type="entry name" value="CRC_subunit"/>
    <property type="match status" value="1"/>
</dbReference>
<keyword evidence="1" id="KW-0805">Transcription regulation</keyword>
<feature type="region of interest" description="Disordered" evidence="3">
    <location>
        <begin position="483"/>
        <end position="530"/>
    </location>
</feature>
<feature type="region of interest" description="Disordered" evidence="3">
    <location>
        <begin position="687"/>
        <end position="760"/>
    </location>
</feature>
<dbReference type="GO" id="GO:0031490">
    <property type="term" value="F:chromatin DNA binding"/>
    <property type="evidence" value="ECO:0007669"/>
    <property type="project" value="TreeGrafter"/>
</dbReference>
<feature type="region of interest" description="Disordered" evidence="3">
    <location>
        <begin position="923"/>
        <end position="942"/>
    </location>
</feature>
<feature type="transmembrane region" description="Helical" evidence="4">
    <location>
        <begin position="562"/>
        <end position="584"/>
    </location>
</feature>
<evidence type="ECO:0000313" key="5">
    <source>
        <dbReference type="EMBL" id="PWI65131.1"/>
    </source>
</evidence>
<keyword evidence="4" id="KW-1133">Transmembrane helix</keyword>
<proteinExistence type="predicted"/>
<feature type="region of interest" description="Disordered" evidence="3">
    <location>
        <begin position="1742"/>
        <end position="1873"/>
    </location>
</feature>
<dbReference type="Proteomes" id="UP000245956">
    <property type="component" value="Unassembled WGS sequence"/>
</dbReference>
<evidence type="ECO:0000256" key="3">
    <source>
        <dbReference type="SAM" id="MobiDB-lite"/>
    </source>
</evidence>
<feature type="compositionally biased region" description="Polar residues" evidence="3">
    <location>
        <begin position="495"/>
        <end position="516"/>
    </location>
</feature>
<feature type="region of interest" description="Disordered" evidence="3">
    <location>
        <begin position="217"/>
        <end position="270"/>
    </location>
</feature>
<dbReference type="GO" id="GO:0016586">
    <property type="term" value="C:RSC-type complex"/>
    <property type="evidence" value="ECO:0007669"/>
    <property type="project" value="TreeGrafter"/>
</dbReference>
<feature type="compositionally biased region" description="Low complexity" evidence="3">
    <location>
        <begin position="1353"/>
        <end position="1364"/>
    </location>
</feature>
<keyword evidence="4" id="KW-0812">Transmembrane</keyword>